<dbReference type="EMBL" id="CZAI01000009">
    <property type="protein sequence ID" value="CUP95753.1"/>
    <property type="molecule type" value="Genomic_DNA"/>
</dbReference>
<dbReference type="InterPro" id="IPR050640">
    <property type="entry name" value="Bact_2-comp_sensor_kinase"/>
</dbReference>
<evidence type="ECO:0000256" key="1">
    <source>
        <dbReference type="SAM" id="Phobius"/>
    </source>
</evidence>
<gene>
    <name evidence="3" type="primary">ypdA_4</name>
    <name evidence="3" type="ORF">ERS852494_03545</name>
</gene>
<protein>
    <submittedName>
        <fullName evidence="3">Putative two component system, sensor protein</fullName>
    </submittedName>
</protein>
<dbReference type="PANTHER" id="PTHR34220:SF7">
    <property type="entry name" value="SENSOR HISTIDINE KINASE YPDA"/>
    <property type="match status" value="1"/>
</dbReference>
<keyword evidence="1" id="KW-0472">Membrane</keyword>
<dbReference type="AlphaFoldDB" id="A0A174SDJ3"/>
<feature type="transmembrane region" description="Helical" evidence="1">
    <location>
        <begin position="21"/>
        <end position="45"/>
    </location>
</feature>
<feature type="transmembrane region" description="Helical" evidence="1">
    <location>
        <begin position="88"/>
        <end position="109"/>
    </location>
</feature>
<proteinExistence type="predicted"/>
<reference evidence="3 4" key="1">
    <citation type="submission" date="2015-09" db="EMBL/GenBank/DDBJ databases">
        <authorList>
            <consortium name="Pathogen Informatics"/>
        </authorList>
    </citation>
    <scope>NUCLEOTIDE SEQUENCE [LARGE SCALE GENOMIC DNA]</scope>
    <source>
        <strain evidence="3 4">2789STDY5834880</strain>
    </source>
</reference>
<keyword evidence="1" id="KW-1133">Transmembrane helix</keyword>
<dbReference type="STRING" id="47678.ERS852494_03545"/>
<name>A0A174SDJ3_9BACE</name>
<dbReference type="Pfam" id="PF06580">
    <property type="entry name" value="His_kinase"/>
    <property type="match status" value="1"/>
</dbReference>
<evidence type="ECO:0000313" key="4">
    <source>
        <dbReference type="Proteomes" id="UP000095657"/>
    </source>
</evidence>
<sequence>MPMLLKIKKNRKKDTVEHTAAISPKITIYVDLLFCLVILPLIIMLVPIDKWFVTQPVFVVTLIVYIYLLYFVYRNINLPSLFIRKKYGYIILVLALLMLITELVTHFPLPENANSKLPLEFRRHLHSQTVWFFFLIISGFGLAIEVIFELFRQMLARQEMEAEKNRAELAMYKAQINPHFLFNTLNTLYGLVITKSDQTESAFVKFSNILRYMYHNASVEKINIESELEYISQYVELQQLRLNHHTKVIFESRTDQESVKIPPMILITFVENAFKYGTSSSKDCTILIRIIVEDGTLFFKTCNSIMREKEQDAPSIGIENCRKRLRLLYPERFTLLTERDKKRNEFRTKLTIQLS</sequence>
<dbReference type="Proteomes" id="UP000095657">
    <property type="component" value="Unassembled WGS sequence"/>
</dbReference>
<accession>A0A174SDJ3</accession>
<dbReference type="GO" id="GO:0016020">
    <property type="term" value="C:membrane"/>
    <property type="evidence" value="ECO:0007669"/>
    <property type="project" value="InterPro"/>
</dbReference>
<evidence type="ECO:0000313" key="3">
    <source>
        <dbReference type="EMBL" id="CUP95753.1"/>
    </source>
</evidence>
<feature type="transmembrane region" description="Helical" evidence="1">
    <location>
        <begin position="57"/>
        <end position="76"/>
    </location>
</feature>
<feature type="transmembrane region" description="Helical" evidence="1">
    <location>
        <begin position="129"/>
        <end position="151"/>
    </location>
</feature>
<dbReference type="InterPro" id="IPR010559">
    <property type="entry name" value="Sig_transdc_His_kin_internal"/>
</dbReference>
<feature type="domain" description="Signal transduction histidine kinase internal region" evidence="2">
    <location>
        <begin position="167"/>
        <end position="244"/>
    </location>
</feature>
<dbReference type="Gene3D" id="3.30.565.10">
    <property type="entry name" value="Histidine kinase-like ATPase, C-terminal domain"/>
    <property type="match status" value="1"/>
</dbReference>
<organism evidence="3 4">
    <name type="scientific">Bacteroides caccae</name>
    <dbReference type="NCBI Taxonomy" id="47678"/>
    <lineage>
        <taxon>Bacteria</taxon>
        <taxon>Pseudomonadati</taxon>
        <taxon>Bacteroidota</taxon>
        <taxon>Bacteroidia</taxon>
        <taxon>Bacteroidales</taxon>
        <taxon>Bacteroidaceae</taxon>
        <taxon>Bacteroides</taxon>
    </lineage>
</organism>
<keyword evidence="1" id="KW-0812">Transmembrane</keyword>
<dbReference type="InterPro" id="IPR036890">
    <property type="entry name" value="HATPase_C_sf"/>
</dbReference>
<evidence type="ECO:0000259" key="2">
    <source>
        <dbReference type="Pfam" id="PF06580"/>
    </source>
</evidence>
<dbReference type="GO" id="GO:0000155">
    <property type="term" value="F:phosphorelay sensor kinase activity"/>
    <property type="evidence" value="ECO:0007669"/>
    <property type="project" value="InterPro"/>
</dbReference>
<dbReference type="PANTHER" id="PTHR34220">
    <property type="entry name" value="SENSOR HISTIDINE KINASE YPDA"/>
    <property type="match status" value="1"/>
</dbReference>